<dbReference type="Gene3D" id="3.30.1370.10">
    <property type="entry name" value="K Homology domain, type 1"/>
    <property type="match status" value="1"/>
</dbReference>
<organism evidence="4">
    <name type="scientific">Tetraselmis sp. GSL018</name>
    <dbReference type="NCBI Taxonomy" id="582737"/>
    <lineage>
        <taxon>Eukaryota</taxon>
        <taxon>Viridiplantae</taxon>
        <taxon>Chlorophyta</taxon>
        <taxon>core chlorophytes</taxon>
        <taxon>Chlorodendrophyceae</taxon>
        <taxon>Chlorodendrales</taxon>
        <taxon>Chlorodendraceae</taxon>
        <taxon>Tetraselmis</taxon>
    </lineage>
</organism>
<dbReference type="PRINTS" id="PR00625">
    <property type="entry name" value="JDOMAIN"/>
</dbReference>
<protein>
    <submittedName>
        <fullName evidence="4">DnaJ-domain-containing protein</fullName>
    </submittedName>
</protein>
<dbReference type="Pfam" id="PF00013">
    <property type="entry name" value="KH_1"/>
    <property type="match status" value="1"/>
</dbReference>
<accession>A0A061RIG6</accession>
<dbReference type="InterPro" id="IPR050817">
    <property type="entry name" value="DjlA_DnaK_co-chaperone"/>
</dbReference>
<dbReference type="PROSITE" id="PS50076">
    <property type="entry name" value="DNAJ_2"/>
    <property type="match status" value="1"/>
</dbReference>
<feature type="compositionally biased region" description="Basic and acidic residues" evidence="2">
    <location>
        <begin position="100"/>
        <end position="117"/>
    </location>
</feature>
<keyword evidence="1" id="KW-0694">RNA-binding</keyword>
<dbReference type="CDD" id="cd06257">
    <property type="entry name" value="DnaJ"/>
    <property type="match status" value="1"/>
</dbReference>
<feature type="compositionally biased region" description="Pro residues" evidence="2">
    <location>
        <begin position="122"/>
        <end position="131"/>
    </location>
</feature>
<dbReference type="InterPro" id="IPR004087">
    <property type="entry name" value="KH_dom"/>
</dbReference>
<evidence type="ECO:0000256" key="2">
    <source>
        <dbReference type="SAM" id="MobiDB-lite"/>
    </source>
</evidence>
<dbReference type="InterPro" id="IPR004088">
    <property type="entry name" value="KH_dom_type_1"/>
</dbReference>
<feature type="region of interest" description="Disordered" evidence="2">
    <location>
        <begin position="320"/>
        <end position="342"/>
    </location>
</feature>
<dbReference type="InterPro" id="IPR001623">
    <property type="entry name" value="DnaJ_domain"/>
</dbReference>
<dbReference type="SMART" id="SM00322">
    <property type="entry name" value="KH"/>
    <property type="match status" value="1"/>
</dbReference>
<feature type="domain" description="J" evidence="3">
    <location>
        <begin position="355"/>
        <end position="425"/>
    </location>
</feature>
<dbReference type="InterPro" id="IPR036612">
    <property type="entry name" value="KH_dom_type_1_sf"/>
</dbReference>
<evidence type="ECO:0000256" key="1">
    <source>
        <dbReference type="PROSITE-ProRule" id="PRU00117"/>
    </source>
</evidence>
<feature type="region of interest" description="Disordered" evidence="2">
    <location>
        <begin position="1"/>
        <end position="179"/>
    </location>
</feature>
<dbReference type="CDD" id="cd00105">
    <property type="entry name" value="KH-I"/>
    <property type="match status" value="1"/>
</dbReference>
<dbReference type="SUPFAM" id="SSF46565">
    <property type="entry name" value="Chaperone J-domain"/>
    <property type="match status" value="1"/>
</dbReference>
<feature type="compositionally biased region" description="Polar residues" evidence="2">
    <location>
        <begin position="85"/>
        <end position="98"/>
    </location>
</feature>
<feature type="compositionally biased region" description="Basic and acidic residues" evidence="2">
    <location>
        <begin position="321"/>
        <end position="342"/>
    </location>
</feature>
<name>A0A061RIG6_9CHLO</name>
<reference evidence="4" key="1">
    <citation type="submission" date="2014-05" db="EMBL/GenBank/DDBJ databases">
        <title>The transcriptome of the halophilic microalga Tetraselmis sp. GSL018 isolated from the Great Salt Lake, Utah.</title>
        <authorList>
            <person name="Jinkerson R.E."/>
            <person name="D'Adamo S."/>
            <person name="Posewitz M.C."/>
        </authorList>
    </citation>
    <scope>NUCLEOTIDE SEQUENCE</scope>
    <source>
        <strain evidence="4">GSL018</strain>
    </source>
</reference>
<dbReference type="AlphaFoldDB" id="A0A061RIG6"/>
<feature type="compositionally biased region" description="Basic and acidic residues" evidence="2">
    <location>
        <begin position="39"/>
        <end position="69"/>
    </location>
</feature>
<dbReference type="Gene3D" id="1.10.287.110">
    <property type="entry name" value="DnaJ domain"/>
    <property type="match status" value="1"/>
</dbReference>
<dbReference type="PROSITE" id="PS50084">
    <property type="entry name" value="KH_TYPE_1"/>
    <property type="match status" value="1"/>
</dbReference>
<dbReference type="InterPro" id="IPR036869">
    <property type="entry name" value="J_dom_sf"/>
</dbReference>
<proteinExistence type="predicted"/>
<sequence>MPRSRSRSRSPRRERHRRSRSRSRSRSKDRKIRHRSRSRSKERSSKKTSRREASDDRRKIERRSVERQQRSPTRNPRSEAEDNSHQATSRPSSEGEQNIQDEKRRRLERLAKWKQSKEGPAPEAPKPPPKEAPVWMPWEDPGALATAQPPLGPPPGSLRPAREQPAVPEPPLADDGEDPLDAFMAAEVMPEVKAKEEEMRKAAEKEKLEKAKLLAEGKKIPRLADLEDSDEEEVADVEIQVPENKVKLVIGPGGTKINEIQRKSKCRVQLKKTEEELNRGFGTGSAAAETNNPNEKKMVTFMLFGSSKETELASTLIEEAIENKEQKQKQRQKEYDRKREQKRINREMYHLRHALDYEALGVPVGSSKADVKKAYRKLAVLWHPDKHASKSEEEREKAGKKFQEIQNAYDRLMSTDEDAVIEQLKAK</sequence>
<gene>
    <name evidence="4" type="ORF">TSPGSL018_3909</name>
</gene>
<dbReference type="Pfam" id="PF00226">
    <property type="entry name" value="DnaJ"/>
    <property type="match status" value="1"/>
</dbReference>
<dbReference type="SMART" id="SM00271">
    <property type="entry name" value="DnaJ"/>
    <property type="match status" value="1"/>
</dbReference>
<dbReference type="GO" id="GO:0003723">
    <property type="term" value="F:RNA binding"/>
    <property type="evidence" value="ECO:0007669"/>
    <property type="project" value="UniProtKB-UniRule"/>
</dbReference>
<evidence type="ECO:0000313" key="4">
    <source>
        <dbReference type="EMBL" id="JAC70544.1"/>
    </source>
</evidence>
<dbReference type="PANTHER" id="PTHR24074">
    <property type="entry name" value="CO-CHAPERONE PROTEIN DJLA"/>
    <property type="match status" value="1"/>
</dbReference>
<dbReference type="SUPFAM" id="SSF54791">
    <property type="entry name" value="Eukaryotic type KH-domain (KH-domain type I)"/>
    <property type="match status" value="1"/>
</dbReference>
<dbReference type="EMBL" id="GBEZ01015637">
    <property type="protein sequence ID" value="JAC70544.1"/>
    <property type="molecule type" value="Transcribed_RNA"/>
</dbReference>
<evidence type="ECO:0000259" key="3">
    <source>
        <dbReference type="PROSITE" id="PS50076"/>
    </source>
</evidence>
<feature type="compositionally biased region" description="Basic residues" evidence="2">
    <location>
        <begin position="1"/>
        <end position="38"/>
    </location>
</feature>